<organism evidence="1 2">
    <name type="scientific">Ruminococcus difficilis</name>
    <dbReference type="NCBI Taxonomy" id="2763069"/>
    <lineage>
        <taxon>Bacteria</taxon>
        <taxon>Bacillati</taxon>
        <taxon>Bacillota</taxon>
        <taxon>Clostridia</taxon>
        <taxon>Eubacteriales</taxon>
        <taxon>Oscillospiraceae</taxon>
        <taxon>Ruminococcus</taxon>
    </lineage>
</organism>
<dbReference type="AlphaFoldDB" id="A0A934WSE3"/>
<comment type="caution">
    <text evidence="1">The sequence shown here is derived from an EMBL/GenBank/DDBJ whole genome shotgun (WGS) entry which is preliminary data.</text>
</comment>
<name>A0A934WSE3_9FIRM</name>
<dbReference type="EMBL" id="JAEQMG010000112">
    <property type="protein sequence ID" value="MBK6089078.1"/>
    <property type="molecule type" value="Genomic_DNA"/>
</dbReference>
<protein>
    <submittedName>
        <fullName evidence="1">Uncharacterized protein</fullName>
    </submittedName>
</protein>
<gene>
    <name evidence="1" type="ORF">JKK62_10585</name>
</gene>
<reference evidence="1" key="1">
    <citation type="submission" date="2021-01" db="EMBL/GenBank/DDBJ databases">
        <title>Genome public.</title>
        <authorList>
            <person name="Liu C."/>
            <person name="Sun Q."/>
        </authorList>
    </citation>
    <scope>NUCLEOTIDE SEQUENCE</scope>
    <source>
        <strain evidence="1">M6</strain>
    </source>
</reference>
<accession>A0A934WSE3</accession>
<evidence type="ECO:0000313" key="2">
    <source>
        <dbReference type="Proteomes" id="UP000633365"/>
    </source>
</evidence>
<evidence type="ECO:0000313" key="1">
    <source>
        <dbReference type="EMBL" id="MBK6089078.1"/>
    </source>
</evidence>
<proteinExistence type="predicted"/>
<keyword evidence="2" id="KW-1185">Reference proteome</keyword>
<sequence>MWMSIQEPYLLIVRHDDFFPDPRREDENFGTMICFHRRYSLGDEHGYKNSDELIKDLYIKAAGGGEQGEQKYEDLMDRFDVWPVTLQQIQAKNQELMSEIEKAYVVLPVYLLDHSGLSVSTHSFNDPWDSGQTGIIFASLDKVREEYDVETVTPEIRSKAEDLLRGEVEQYDAYLNGECYGYELYKSGEVVDSCWGFTGAFDKACEDIVDYLPDGCRGMIKDLSEVNDAPSVIQTLMKHARIQAAQAEKDHNREPQQKSLEAVLS</sequence>
<dbReference type="Proteomes" id="UP000633365">
    <property type="component" value="Unassembled WGS sequence"/>
</dbReference>